<dbReference type="Pfam" id="PF03016">
    <property type="entry name" value="Exostosin_GT47"/>
    <property type="match status" value="1"/>
</dbReference>
<dbReference type="Proteomes" id="UP000654075">
    <property type="component" value="Unassembled WGS sequence"/>
</dbReference>
<protein>
    <recommendedName>
        <fullName evidence="1">Exostosin GT47 domain-containing protein</fullName>
    </recommendedName>
</protein>
<feature type="non-terminal residue" evidence="2">
    <location>
        <position position="493"/>
    </location>
</feature>
<gene>
    <name evidence="2" type="ORF">PGLA1383_LOCUS8735</name>
</gene>
<name>A0A813DS11_POLGL</name>
<dbReference type="EMBL" id="CAJNNV010004021">
    <property type="protein sequence ID" value="CAE8590006.1"/>
    <property type="molecule type" value="Genomic_DNA"/>
</dbReference>
<reference evidence="2" key="1">
    <citation type="submission" date="2021-02" db="EMBL/GenBank/DDBJ databases">
        <authorList>
            <person name="Dougan E. K."/>
            <person name="Rhodes N."/>
            <person name="Thang M."/>
            <person name="Chan C."/>
        </authorList>
    </citation>
    <scope>NUCLEOTIDE SEQUENCE</scope>
</reference>
<dbReference type="InterPro" id="IPR040911">
    <property type="entry name" value="Exostosin_GT47"/>
</dbReference>
<organism evidence="2 3">
    <name type="scientific">Polarella glacialis</name>
    <name type="common">Dinoflagellate</name>
    <dbReference type="NCBI Taxonomy" id="89957"/>
    <lineage>
        <taxon>Eukaryota</taxon>
        <taxon>Sar</taxon>
        <taxon>Alveolata</taxon>
        <taxon>Dinophyceae</taxon>
        <taxon>Suessiales</taxon>
        <taxon>Suessiaceae</taxon>
        <taxon>Polarella</taxon>
    </lineage>
</organism>
<comment type="caution">
    <text evidence="2">The sequence shown here is derived from an EMBL/GenBank/DDBJ whole genome shotgun (WGS) entry which is preliminary data.</text>
</comment>
<evidence type="ECO:0000313" key="2">
    <source>
        <dbReference type="EMBL" id="CAE8590006.1"/>
    </source>
</evidence>
<feature type="domain" description="Exostosin GT47" evidence="1">
    <location>
        <begin position="18"/>
        <end position="242"/>
    </location>
</feature>
<sequence length="493" mass="54087">LSFAAAALVGCLAWEKVPKVFVHSVPDCANADHLLGSLPGDDGVPVPLTEQANALYMRKIASQVRPLHQQLLSGGSSGAFSLTADPDEADLFYIPALFSVLFWIGSSEAIDCVAQSFAQLRDQPHFLRRGGKDHLILYGVEFSHYRAGEPEFSLDHYDASAANWIVLTVACPLPCGAELDSWNLRGRFVVLPHASRMDWRRGGPQWAKGLNETSAEAAPARRFLVGFVGALGPGKRHPERRAFFELTCSSTRWLRTEDGAWRSSSPWTKSHYVLGGNSTVMDAFLLSKEAFSKLCSGAPAAADHQRRSDLPDLNFWWIEPEWRWRLIPEVEPPDGGAYFQKAFSIPFYGFSDGSLAAEVDGIQESAGRVEEVLSAGGLPAERRLQPQFNSLLFDTIYGHSEMCLILPGDTADCAKRLWDVNSTSGARRVLLALSKVPKAELQRRRAIMRQWLPLLVVERLGARHASSTSALDLAVQEAAERSAASISGLLTTS</sequence>
<evidence type="ECO:0000259" key="1">
    <source>
        <dbReference type="Pfam" id="PF03016"/>
    </source>
</evidence>
<dbReference type="AlphaFoldDB" id="A0A813DS11"/>
<evidence type="ECO:0000313" key="3">
    <source>
        <dbReference type="Proteomes" id="UP000654075"/>
    </source>
</evidence>
<keyword evidence="3" id="KW-1185">Reference proteome</keyword>
<accession>A0A813DS11</accession>
<proteinExistence type="predicted"/>
<dbReference type="OrthoDB" id="10456626at2759"/>